<dbReference type="Pfam" id="PF12724">
    <property type="entry name" value="Flavodoxin_5"/>
    <property type="match status" value="1"/>
</dbReference>
<dbReference type="GO" id="GO:0010181">
    <property type="term" value="F:FMN binding"/>
    <property type="evidence" value="ECO:0007669"/>
    <property type="project" value="InterPro"/>
</dbReference>
<dbReference type="Gene3D" id="3.40.50.360">
    <property type="match status" value="1"/>
</dbReference>
<dbReference type="InterPro" id="IPR026816">
    <property type="entry name" value="Flavodoxin_dom"/>
</dbReference>
<keyword evidence="3" id="KW-1185">Reference proteome</keyword>
<dbReference type="InterPro" id="IPR029039">
    <property type="entry name" value="Flavoprotein-like_sf"/>
</dbReference>
<dbReference type="AlphaFoldDB" id="A0A7W8CUB6"/>
<dbReference type="GO" id="GO:0016651">
    <property type="term" value="F:oxidoreductase activity, acting on NAD(P)H"/>
    <property type="evidence" value="ECO:0007669"/>
    <property type="project" value="UniProtKB-ARBA"/>
</dbReference>
<dbReference type="PROSITE" id="PS50902">
    <property type="entry name" value="FLAVODOXIN_LIKE"/>
    <property type="match status" value="1"/>
</dbReference>
<feature type="domain" description="Flavodoxin-like" evidence="1">
    <location>
        <begin position="4"/>
        <end position="160"/>
    </location>
</feature>
<reference evidence="2 3" key="1">
    <citation type="submission" date="2020-08" db="EMBL/GenBank/DDBJ databases">
        <title>Genomic Encyclopedia of Type Strains, Phase IV (KMG-IV): sequencing the most valuable type-strain genomes for metagenomic binning, comparative biology and taxonomic classification.</title>
        <authorList>
            <person name="Goeker M."/>
        </authorList>
    </citation>
    <scope>NUCLEOTIDE SEQUENCE [LARGE SCALE GENOMIC DNA]</scope>
    <source>
        <strain evidence="2 3">DSM 15895</strain>
    </source>
</reference>
<name>A0A7W8CUB6_9BACL</name>
<dbReference type="EMBL" id="JACHHE010000013">
    <property type="protein sequence ID" value="MBB5181776.1"/>
    <property type="molecule type" value="Genomic_DNA"/>
</dbReference>
<dbReference type="Proteomes" id="UP000525923">
    <property type="component" value="Unassembled WGS sequence"/>
</dbReference>
<organism evidence="2 3">
    <name type="scientific">Planococcus koreensis</name>
    <dbReference type="NCBI Taxonomy" id="112331"/>
    <lineage>
        <taxon>Bacteria</taxon>
        <taxon>Bacillati</taxon>
        <taxon>Bacillota</taxon>
        <taxon>Bacilli</taxon>
        <taxon>Bacillales</taxon>
        <taxon>Caryophanaceae</taxon>
        <taxon>Planococcus</taxon>
    </lineage>
</organism>
<dbReference type="SUPFAM" id="SSF52218">
    <property type="entry name" value="Flavoproteins"/>
    <property type="match status" value="1"/>
</dbReference>
<accession>A0A7W8CUB6</accession>
<comment type="caution">
    <text evidence="2">The sequence shown here is derived from an EMBL/GenBank/DDBJ whole genome shotgun (WGS) entry which is preliminary data.</text>
</comment>
<dbReference type="InterPro" id="IPR008254">
    <property type="entry name" value="Flavodoxin/NO_synth"/>
</dbReference>
<protein>
    <submittedName>
        <fullName evidence="2">Flavodoxin</fullName>
    </submittedName>
</protein>
<dbReference type="OrthoDB" id="411306at2"/>
<gene>
    <name evidence="2" type="ORF">HNQ44_003250</name>
</gene>
<dbReference type="RefSeq" id="WP_158290628.1">
    <property type="nucleotide sequence ID" value="NZ_JACHHE010000013.1"/>
</dbReference>
<evidence type="ECO:0000313" key="2">
    <source>
        <dbReference type="EMBL" id="MBB5181776.1"/>
    </source>
</evidence>
<evidence type="ECO:0000259" key="1">
    <source>
        <dbReference type="PROSITE" id="PS50902"/>
    </source>
</evidence>
<sequence>MMKIGIIIHSMTGHTFNVAEELSQKLMDKGHTVELKKVVPVEEQPKNPKNVQLKEIPPVEPYELVVFGAPVHGMAVSPTMRLYLEQLPDLGDKMVAIFVTQSFPFPFMGGSRSVGQMKKICESKGADVYETGVINWSRKTRQAKIEDMIDRFCDFSDRPLKAPAGK</sequence>
<proteinExistence type="predicted"/>
<evidence type="ECO:0000313" key="3">
    <source>
        <dbReference type="Proteomes" id="UP000525923"/>
    </source>
</evidence>